<evidence type="ECO:0000256" key="1">
    <source>
        <dbReference type="SAM" id="Phobius"/>
    </source>
</evidence>
<evidence type="ECO:0000313" key="3">
    <source>
        <dbReference type="Proteomes" id="UP000229156"/>
    </source>
</evidence>
<comment type="caution">
    <text evidence="2">The sequence shown here is derived from an EMBL/GenBank/DDBJ whole genome shotgun (WGS) entry which is preliminary data.</text>
</comment>
<feature type="non-terminal residue" evidence="2">
    <location>
        <position position="104"/>
    </location>
</feature>
<protein>
    <submittedName>
        <fullName evidence="2">Uncharacterized protein</fullName>
    </submittedName>
</protein>
<accession>A0A2M7ZVV3</accession>
<keyword evidence="1" id="KW-0812">Transmembrane</keyword>
<dbReference type="AlphaFoldDB" id="A0A2M7ZVV3"/>
<proteinExistence type="predicted"/>
<dbReference type="EMBL" id="PFUT01000005">
    <property type="protein sequence ID" value="PJB09387.1"/>
    <property type="molecule type" value="Genomic_DNA"/>
</dbReference>
<gene>
    <name evidence="2" type="ORF">CO121_00190</name>
</gene>
<sequence length="104" mass="11657">MNKNLVKIISFAVVLICGVLLGLIISQQSLLENKLYFLNKNILSPKEAGEKVLNYIDENVLKGSDLKASLVEGYVVEEKNGVYEMKLKIEDSEFTSYLTKDGKL</sequence>
<keyword evidence="1" id="KW-1133">Transmembrane helix</keyword>
<organism evidence="2 3">
    <name type="scientific">bacterium (Candidatus Gribaldobacteria) CG_4_9_14_3_um_filter_36_15</name>
    <dbReference type="NCBI Taxonomy" id="2014269"/>
    <lineage>
        <taxon>Bacteria</taxon>
        <taxon>Candidatus Gribaldobacteria</taxon>
    </lineage>
</organism>
<keyword evidence="1" id="KW-0472">Membrane</keyword>
<feature type="transmembrane region" description="Helical" evidence="1">
    <location>
        <begin position="6"/>
        <end position="25"/>
    </location>
</feature>
<evidence type="ECO:0000313" key="2">
    <source>
        <dbReference type="EMBL" id="PJB09387.1"/>
    </source>
</evidence>
<reference evidence="3" key="1">
    <citation type="submission" date="2017-09" db="EMBL/GenBank/DDBJ databases">
        <title>Depth-based differentiation of microbial function through sediment-hosted aquifers and enrichment of novel symbionts in the deep terrestrial subsurface.</title>
        <authorList>
            <person name="Probst A.J."/>
            <person name="Ladd B."/>
            <person name="Jarett J.K."/>
            <person name="Geller-Mcgrath D.E."/>
            <person name="Sieber C.M.K."/>
            <person name="Emerson J.B."/>
            <person name="Anantharaman K."/>
            <person name="Thomas B.C."/>
            <person name="Malmstrom R."/>
            <person name="Stieglmeier M."/>
            <person name="Klingl A."/>
            <person name="Woyke T."/>
            <person name="Ryan C.M."/>
            <person name="Banfield J.F."/>
        </authorList>
    </citation>
    <scope>NUCLEOTIDE SEQUENCE [LARGE SCALE GENOMIC DNA]</scope>
</reference>
<name>A0A2M7ZVV3_9BACT</name>
<dbReference type="Proteomes" id="UP000229156">
    <property type="component" value="Unassembled WGS sequence"/>
</dbReference>